<evidence type="ECO:0000256" key="2">
    <source>
        <dbReference type="ARBA" id="ARBA00022777"/>
    </source>
</evidence>
<dbReference type="InterPro" id="IPR003594">
    <property type="entry name" value="HATPase_dom"/>
</dbReference>
<dbReference type="RefSeq" id="WP_320424633.1">
    <property type="nucleotide sequence ID" value="NZ_JAXCLA010000006.1"/>
</dbReference>
<evidence type="ECO:0000256" key="4">
    <source>
        <dbReference type="SAM" id="Phobius"/>
    </source>
</evidence>
<evidence type="ECO:0000256" key="5">
    <source>
        <dbReference type="SAM" id="SignalP"/>
    </source>
</evidence>
<keyword evidence="4" id="KW-0812">Transmembrane</keyword>
<feature type="domain" description="Histidine kinase" evidence="6">
    <location>
        <begin position="476"/>
        <end position="633"/>
    </location>
</feature>
<dbReference type="InterPro" id="IPR050482">
    <property type="entry name" value="Sensor_HK_TwoCompSys"/>
</dbReference>
<dbReference type="Gene3D" id="1.20.5.1930">
    <property type="match status" value="1"/>
</dbReference>
<dbReference type="PROSITE" id="PS50109">
    <property type="entry name" value="HIS_KIN"/>
    <property type="match status" value="1"/>
</dbReference>
<dbReference type="InterPro" id="IPR036890">
    <property type="entry name" value="HATPase_C_sf"/>
</dbReference>
<evidence type="ECO:0000259" key="6">
    <source>
        <dbReference type="PROSITE" id="PS50109"/>
    </source>
</evidence>
<gene>
    <name evidence="7" type="ORF">SNE35_19395</name>
</gene>
<keyword evidence="5" id="KW-0732">Signal</keyword>
<reference evidence="7 8" key="1">
    <citation type="submission" date="2023-11" db="EMBL/GenBank/DDBJ databases">
        <title>Paucibacter sp. nov., isolated from fresh soil in Korea.</title>
        <authorList>
            <person name="Le N.T.T."/>
        </authorList>
    </citation>
    <scope>NUCLEOTIDE SEQUENCE [LARGE SCALE GENOMIC DNA]</scope>
    <source>
        <strain evidence="7 8">R3-3</strain>
    </source>
</reference>
<organism evidence="7 8">
    <name type="scientific">Roseateles agri</name>
    <dbReference type="NCBI Taxonomy" id="3098619"/>
    <lineage>
        <taxon>Bacteria</taxon>
        <taxon>Pseudomonadati</taxon>
        <taxon>Pseudomonadota</taxon>
        <taxon>Betaproteobacteria</taxon>
        <taxon>Burkholderiales</taxon>
        <taxon>Sphaerotilaceae</taxon>
        <taxon>Roseateles</taxon>
    </lineage>
</organism>
<sequence length="634" mass="70284">MKRGAWACCAIEALLLAAALLGPARAAPAEHLMQAQRCLVDVTAPEAASLPADVDACWQPVALPDVFRRPVQDRNADAVRQVAWYRFAWTVPTDLPADTPLVVYVPRVVALPVELWWQRQEGGWVEVFDNQTGFMEQFNRPLLMALPPGAAREPQVRVTLRVPSRAGRYHSLSTVWIGTEAALRDRHALRTMLQQTLPAASSLALALLGLLSFLVWLGRRGERGWLDFAVVALIWPLRNAHLFINLPVDDDLFDWFWWMTVAAVGWLMLATYRFAFRFAEAQHSGPAWQRRLEPVLWVLVVAGSVAGMPLPLLEVPMQAIYIVNLVVALAVTLVLSQLAWHGNRELRVMVVALWLCLAFAAQDLLLLSNRIGPEAIYLLPYGALLVLASFLYAALRRFTGALTQAESASHVLAERLAERERELALRHEQLRAAEREQALLLERQRLMRDMHDGVGSHLIALLRLAESGSASGPAMAELLRGAIEDLRLTIDSLEPLEHDLATLLATLRQRVGRRLDGAGLRLEWAMDDLPPLPWLEPTQALQVLRVIQEAMSNAIKHARARTLRLSARRLDEDDGRIEVCVADDGCGFDPAEAPAGHGLASMRQRAATLGGELLLDTAPGRGVRLRLLLPGTNP</sequence>
<feature type="transmembrane region" description="Helical" evidence="4">
    <location>
        <begin position="197"/>
        <end position="217"/>
    </location>
</feature>
<feature type="chain" id="PRO_5045647446" evidence="5">
    <location>
        <begin position="27"/>
        <end position="634"/>
    </location>
</feature>
<keyword evidence="2 7" id="KW-0418">Kinase</keyword>
<dbReference type="Proteomes" id="UP001285263">
    <property type="component" value="Unassembled WGS sequence"/>
</dbReference>
<evidence type="ECO:0000256" key="1">
    <source>
        <dbReference type="ARBA" id="ARBA00022679"/>
    </source>
</evidence>
<dbReference type="CDD" id="cd16917">
    <property type="entry name" value="HATPase_UhpB-NarQ-NarX-like"/>
    <property type="match status" value="1"/>
</dbReference>
<evidence type="ECO:0000256" key="3">
    <source>
        <dbReference type="ARBA" id="ARBA00023012"/>
    </source>
</evidence>
<keyword evidence="3" id="KW-0902">Two-component regulatory system</keyword>
<feature type="transmembrane region" description="Helical" evidence="4">
    <location>
        <begin position="375"/>
        <end position="395"/>
    </location>
</feature>
<evidence type="ECO:0000313" key="7">
    <source>
        <dbReference type="EMBL" id="MDY0746687.1"/>
    </source>
</evidence>
<feature type="signal peptide" evidence="5">
    <location>
        <begin position="1"/>
        <end position="26"/>
    </location>
</feature>
<protein>
    <submittedName>
        <fullName evidence="7">Sensor histidine kinase</fullName>
    </submittedName>
</protein>
<keyword evidence="4" id="KW-1133">Transmembrane helix</keyword>
<comment type="caution">
    <text evidence="7">The sequence shown here is derived from an EMBL/GenBank/DDBJ whole genome shotgun (WGS) entry which is preliminary data.</text>
</comment>
<dbReference type="SUPFAM" id="SSF55874">
    <property type="entry name" value="ATPase domain of HSP90 chaperone/DNA topoisomerase II/histidine kinase"/>
    <property type="match status" value="1"/>
</dbReference>
<feature type="transmembrane region" description="Helical" evidence="4">
    <location>
        <begin position="224"/>
        <end position="244"/>
    </location>
</feature>
<dbReference type="EMBL" id="JAXCLA010000006">
    <property type="protein sequence ID" value="MDY0746687.1"/>
    <property type="molecule type" value="Genomic_DNA"/>
</dbReference>
<dbReference type="SMART" id="SM00387">
    <property type="entry name" value="HATPase_c"/>
    <property type="match status" value="1"/>
</dbReference>
<name>A0ABU5DK72_9BURK</name>
<feature type="transmembrane region" description="Helical" evidence="4">
    <location>
        <begin position="348"/>
        <end position="369"/>
    </location>
</feature>
<dbReference type="Gene3D" id="3.30.565.10">
    <property type="entry name" value="Histidine kinase-like ATPase, C-terminal domain"/>
    <property type="match status" value="1"/>
</dbReference>
<dbReference type="PANTHER" id="PTHR24421">
    <property type="entry name" value="NITRATE/NITRITE SENSOR PROTEIN NARX-RELATED"/>
    <property type="match status" value="1"/>
</dbReference>
<feature type="transmembrane region" description="Helical" evidence="4">
    <location>
        <begin position="319"/>
        <end position="336"/>
    </location>
</feature>
<dbReference type="Pfam" id="PF02518">
    <property type="entry name" value="HATPase_c"/>
    <property type="match status" value="1"/>
</dbReference>
<keyword evidence="4" id="KW-0472">Membrane</keyword>
<proteinExistence type="predicted"/>
<feature type="transmembrane region" description="Helical" evidence="4">
    <location>
        <begin position="295"/>
        <end position="313"/>
    </location>
</feature>
<keyword evidence="1" id="KW-0808">Transferase</keyword>
<keyword evidence="8" id="KW-1185">Reference proteome</keyword>
<feature type="transmembrane region" description="Helical" evidence="4">
    <location>
        <begin position="256"/>
        <end position="275"/>
    </location>
</feature>
<evidence type="ECO:0000313" key="8">
    <source>
        <dbReference type="Proteomes" id="UP001285263"/>
    </source>
</evidence>
<dbReference type="GO" id="GO:0016301">
    <property type="term" value="F:kinase activity"/>
    <property type="evidence" value="ECO:0007669"/>
    <property type="project" value="UniProtKB-KW"/>
</dbReference>
<accession>A0ABU5DK72</accession>
<dbReference type="PANTHER" id="PTHR24421:SF61">
    <property type="entry name" value="OXYGEN SENSOR HISTIDINE KINASE NREB"/>
    <property type="match status" value="1"/>
</dbReference>
<dbReference type="InterPro" id="IPR005467">
    <property type="entry name" value="His_kinase_dom"/>
</dbReference>